<dbReference type="PIRSF" id="PIRSF006060">
    <property type="entry name" value="AA_transporter"/>
    <property type="match status" value="1"/>
</dbReference>
<evidence type="ECO:0000256" key="1">
    <source>
        <dbReference type="ARBA" id="ARBA00004141"/>
    </source>
</evidence>
<dbReference type="InterPro" id="IPR004841">
    <property type="entry name" value="AA-permease/SLC12A_dom"/>
</dbReference>
<feature type="region of interest" description="Disordered" evidence="7">
    <location>
        <begin position="1"/>
        <end position="24"/>
    </location>
</feature>
<keyword evidence="11" id="KW-1185">Reference proteome</keyword>
<evidence type="ECO:0000256" key="4">
    <source>
        <dbReference type="ARBA" id="ARBA00022970"/>
    </source>
</evidence>
<accession>A0AAD4CQD1</accession>
<dbReference type="GO" id="GO:0015171">
    <property type="term" value="F:amino acid transmembrane transporter activity"/>
    <property type="evidence" value="ECO:0007669"/>
    <property type="project" value="TreeGrafter"/>
</dbReference>
<evidence type="ECO:0000256" key="8">
    <source>
        <dbReference type="SAM" id="Phobius"/>
    </source>
</evidence>
<reference evidence="10" key="1">
    <citation type="journal article" date="2019" name="Beilstein J. Org. Chem.">
        <title>Nanangenines: drimane sesquiterpenoids as the dominant metabolite cohort of a novel Australian fungus, Aspergillus nanangensis.</title>
        <authorList>
            <person name="Lacey H.J."/>
            <person name="Gilchrist C.L.M."/>
            <person name="Crombie A."/>
            <person name="Kalaitzis J.A."/>
            <person name="Vuong D."/>
            <person name="Rutledge P.J."/>
            <person name="Turner P."/>
            <person name="Pitt J.I."/>
            <person name="Lacey E."/>
            <person name="Chooi Y.H."/>
            <person name="Piggott A.M."/>
        </authorList>
    </citation>
    <scope>NUCLEOTIDE SEQUENCE</scope>
    <source>
        <strain evidence="10">MST-FP2251</strain>
    </source>
</reference>
<feature type="transmembrane region" description="Helical" evidence="8">
    <location>
        <begin position="451"/>
        <end position="476"/>
    </location>
</feature>
<keyword evidence="3 8" id="KW-0812">Transmembrane</keyword>
<feature type="transmembrane region" description="Helical" evidence="8">
    <location>
        <begin position="278"/>
        <end position="299"/>
    </location>
</feature>
<keyword evidence="4" id="KW-0029">Amino-acid transport</keyword>
<evidence type="ECO:0000313" key="11">
    <source>
        <dbReference type="Proteomes" id="UP001194746"/>
    </source>
</evidence>
<keyword evidence="6 8" id="KW-0472">Membrane</keyword>
<dbReference type="EMBL" id="VCAU01000032">
    <property type="protein sequence ID" value="KAF9889817.1"/>
    <property type="molecule type" value="Genomic_DNA"/>
</dbReference>
<feature type="transmembrane region" description="Helical" evidence="8">
    <location>
        <begin position="48"/>
        <end position="69"/>
    </location>
</feature>
<protein>
    <recommendedName>
        <fullName evidence="9">Amino acid permease/ SLC12A domain-containing protein</fullName>
    </recommendedName>
</protein>
<dbReference type="GO" id="GO:0016020">
    <property type="term" value="C:membrane"/>
    <property type="evidence" value="ECO:0007669"/>
    <property type="project" value="UniProtKB-SubCell"/>
</dbReference>
<dbReference type="Proteomes" id="UP001194746">
    <property type="component" value="Unassembled WGS sequence"/>
</dbReference>
<feature type="domain" description="Amino acid permease/ SLC12A" evidence="9">
    <location>
        <begin position="48"/>
        <end position="512"/>
    </location>
</feature>
<feature type="transmembrane region" description="Helical" evidence="8">
    <location>
        <begin position="338"/>
        <end position="362"/>
    </location>
</feature>
<dbReference type="AlphaFoldDB" id="A0AAD4CQD1"/>
<evidence type="ECO:0000313" key="10">
    <source>
        <dbReference type="EMBL" id="KAF9889817.1"/>
    </source>
</evidence>
<proteinExistence type="predicted"/>
<dbReference type="PANTHER" id="PTHR43341">
    <property type="entry name" value="AMINO ACID PERMEASE"/>
    <property type="match status" value="1"/>
</dbReference>
<evidence type="ECO:0000256" key="2">
    <source>
        <dbReference type="ARBA" id="ARBA00022448"/>
    </source>
</evidence>
<feature type="transmembrane region" description="Helical" evidence="8">
    <location>
        <begin position="190"/>
        <end position="207"/>
    </location>
</feature>
<feature type="transmembrane region" description="Helical" evidence="8">
    <location>
        <begin position="488"/>
        <end position="507"/>
    </location>
</feature>
<evidence type="ECO:0000256" key="6">
    <source>
        <dbReference type="ARBA" id="ARBA00023136"/>
    </source>
</evidence>
<comment type="caution">
    <text evidence="10">The sequence shown here is derived from an EMBL/GenBank/DDBJ whole genome shotgun (WGS) entry which is preliminary data.</text>
</comment>
<dbReference type="Pfam" id="PF00324">
    <property type="entry name" value="AA_permease"/>
    <property type="match status" value="1"/>
</dbReference>
<keyword evidence="2" id="KW-0813">Transport</keyword>
<dbReference type="FunFam" id="1.20.1740.10:FF:000006">
    <property type="entry name" value="General amino acid permease"/>
    <property type="match status" value="1"/>
</dbReference>
<feature type="compositionally biased region" description="Pro residues" evidence="7">
    <location>
        <begin position="8"/>
        <end position="24"/>
    </location>
</feature>
<feature type="transmembrane region" description="Helical" evidence="8">
    <location>
        <begin position="128"/>
        <end position="147"/>
    </location>
</feature>
<evidence type="ECO:0000259" key="9">
    <source>
        <dbReference type="Pfam" id="PF00324"/>
    </source>
</evidence>
<feature type="transmembrane region" description="Helical" evidence="8">
    <location>
        <begin position="383"/>
        <end position="402"/>
    </location>
</feature>
<dbReference type="PANTHER" id="PTHR43341:SF6">
    <property type="entry name" value="AMINO ACID TRANSPORTER (EUROFUNG)"/>
    <property type="match status" value="1"/>
</dbReference>
<reference evidence="10" key="2">
    <citation type="submission" date="2020-02" db="EMBL/GenBank/DDBJ databases">
        <authorList>
            <person name="Gilchrist C.L.M."/>
            <person name="Chooi Y.-H."/>
        </authorList>
    </citation>
    <scope>NUCLEOTIDE SEQUENCE</scope>
    <source>
        <strain evidence="10">MST-FP2251</strain>
    </source>
</reference>
<feature type="transmembrane region" description="Helical" evidence="8">
    <location>
        <begin position="76"/>
        <end position="95"/>
    </location>
</feature>
<keyword evidence="5 8" id="KW-1133">Transmembrane helix</keyword>
<feature type="transmembrane region" description="Helical" evidence="8">
    <location>
        <begin position="159"/>
        <end position="178"/>
    </location>
</feature>
<evidence type="ECO:0000256" key="5">
    <source>
        <dbReference type="ARBA" id="ARBA00022989"/>
    </source>
</evidence>
<dbReference type="Gene3D" id="1.20.1740.10">
    <property type="entry name" value="Amino acid/polyamine transporter I"/>
    <property type="match status" value="1"/>
</dbReference>
<evidence type="ECO:0000256" key="7">
    <source>
        <dbReference type="SAM" id="MobiDB-lite"/>
    </source>
</evidence>
<feature type="transmembrane region" description="Helical" evidence="8">
    <location>
        <begin position="422"/>
        <end position="439"/>
    </location>
</feature>
<dbReference type="InterPro" id="IPR050524">
    <property type="entry name" value="APC_YAT"/>
</dbReference>
<sequence length="566" mass="62531">MPAEPSEKPVPPDAAGPTLPPPDIRPGSLLIQQDNVNGLQRRLSQRPIQLISIGGSLGTALFVTIGEALTKSGPGGLFLAFAVYNVMLGMVNNSIAEMTTYMPVSGGFIRLASKWVDDAVGFMVGWNFFIYEALLIPFEITAVTLVLSFWRDDIPPEAVCVVCIVLYTTLNSLVVKGYGESEFWLSSGKVLLILGLFSFTFITMVGGNPQADAYGFRNWNNPGAFAEYLHEGTLGQFEGFLGALWMASYTCVGPEYISIVAAEAKHPRIYIKNAFKTAYWRFGLFFVGSALCVGVLVAYNDQTLLAVNSADSAQSGTAAASPYVIAMHNMGVGVLPHIVNALLVTTIFSAGNTYCYAAIRSLHGLAVDGKAPRFLRKCTKQGVPIYCVGITMLFPFLSFLQLSNSSAQVLTWLIDLSTASAIINYIVMCTTYICFYRACKAQGFDRMKLPYVGWFQPWCSWIGLVWMVVIVTCYGYESFMPWTAEGFFTHYTMHLLAITLFCGWKTFKRTRFVRPLEVDLRWEASEITAYEEAASVSDPPVGFWREIVELFMFKKRANCAEQMAPV</sequence>
<gene>
    <name evidence="10" type="ORF">FE257_006907</name>
</gene>
<evidence type="ECO:0000256" key="3">
    <source>
        <dbReference type="ARBA" id="ARBA00022692"/>
    </source>
</evidence>
<comment type="subcellular location">
    <subcellularLocation>
        <location evidence="1">Membrane</location>
        <topology evidence="1">Multi-pass membrane protein</topology>
    </subcellularLocation>
</comment>
<organism evidence="10 11">
    <name type="scientific">Aspergillus nanangensis</name>
    <dbReference type="NCBI Taxonomy" id="2582783"/>
    <lineage>
        <taxon>Eukaryota</taxon>
        <taxon>Fungi</taxon>
        <taxon>Dikarya</taxon>
        <taxon>Ascomycota</taxon>
        <taxon>Pezizomycotina</taxon>
        <taxon>Eurotiomycetes</taxon>
        <taxon>Eurotiomycetidae</taxon>
        <taxon>Eurotiales</taxon>
        <taxon>Aspergillaceae</taxon>
        <taxon>Aspergillus</taxon>
        <taxon>Aspergillus subgen. Circumdati</taxon>
    </lineage>
</organism>
<name>A0AAD4CQD1_ASPNN</name>